<evidence type="ECO:0000313" key="2">
    <source>
        <dbReference type="Proteomes" id="UP001239111"/>
    </source>
</evidence>
<evidence type="ECO:0000313" key="1">
    <source>
        <dbReference type="EMBL" id="KAJ8682728.1"/>
    </source>
</evidence>
<reference evidence="1" key="1">
    <citation type="submission" date="2023-04" db="EMBL/GenBank/DDBJ databases">
        <title>A chromosome-level genome assembly of the parasitoid wasp Eretmocerus hayati.</title>
        <authorList>
            <person name="Zhong Y."/>
            <person name="Liu S."/>
            <person name="Liu Y."/>
        </authorList>
    </citation>
    <scope>NUCLEOTIDE SEQUENCE</scope>
    <source>
        <strain evidence="1">ZJU_SS_LIU_2023</strain>
    </source>
</reference>
<dbReference type="EMBL" id="CM056741">
    <property type="protein sequence ID" value="KAJ8682728.1"/>
    <property type="molecule type" value="Genomic_DNA"/>
</dbReference>
<name>A0ACC2PI29_9HYME</name>
<keyword evidence="2" id="KW-1185">Reference proteome</keyword>
<protein>
    <submittedName>
        <fullName evidence="1">Uncharacterized protein</fullName>
    </submittedName>
</protein>
<dbReference type="Proteomes" id="UP001239111">
    <property type="component" value="Chromosome 1"/>
</dbReference>
<accession>A0ACC2PI29</accession>
<comment type="caution">
    <text evidence="1">The sequence shown here is derived from an EMBL/GenBank/DDBJ whole genome shotgun (WGS) entry which is preliminary data.</text>
</comment>
<organism evidence="1 2">
    <name type="scientific">Eretmocerus hayati</name>
    <dbReference type="NCBI Taxonomy" id="131215"/>
    <lineage>
        <taxon>Eukaryota</taxon>
        <taxon>Metazoa</taxon>
        <taxon>Ecdysozoa</taxon>
        <taxon>Arthropoda</taxon>
        <taxon>Hexapoda</taxon>
        <taxon>Insecta</taxon>
        <taxon>Pterygota</taxon>
        <taxon>Neoptera</taxon>
        <taxon>Endopterygota</taxon>
        <taxon>Hymenoptera</taxon>
        <taxon>Apocrita</taxon>
        <taxon>Proctotrupomorpha</taxon>
        <taxon>Chalcidoidea</taxon>
        <taxon>Aphelinidae</taxon>
        <taxon>Aphelininae</taxon>
        <taxon>Eretmocerus</taxon>
    </lineage>
</organism>
<sequence>MDRILGFGKLLTAVVFLTLVVTNVNGQFKCPESRGFFPDSRQCDLYYACADGQPEERLCKDGLVFKDDNPKRENCDIPANVDCGDRTELQEPQPSKGCPRANGFFKHEDPASCDKFVNCIDGEPQVMPCPPGLVYEEKMSNCVWAIDAARPCIDPKREVLDDGFFCPEGPVIGPSGSALPHPNYPHKDDCAKFYICRNGMIPQKGQCDEGTVYNEDLFTCTEPESVPGCENYYKEKN</sequence>
<gene>
    <name evidence="1" type="ORF">QAD02_018520</name>
</gene>
<proteinExistence type="predicted"/>